<protein>
    <recommendedName>
        <fullName evidence="2">Nucleotidyltransferase family protein</fullName>
    </recommendedName>
</protein>
<comment type="caution">
    <text evidence="1">The sequence shown here is derived from an EMBL/GenBank/DDBJ whole genome shotgun (WGS) entry which is preliminary data.</text>
</comment>
<accession>A0A0F9NZZ4</accession>
<sequence length="390" mass="45105">CARTKLSKNNQDKIRKLVDNGLDWDYLLQMGKAHGLAPLLYYHLHRIDYEHRIPQPIIDQLHNIYYSNLARNILLYDESSRVLKSFEEKGIPVVALKGIALAELVYKNVALRPMADVDLLVQKRDLSEITKTLFKLGFEILPQEKRATIKYMNESHFVKRQENLRHLPSLIINIHWDLTAPARFKGTTKINTQQMISRARPGKVAYSNILVMAPEDQILWVIYHATFQHPFIGLLQLCDVAELIKLKENELNWQVLLKTSRNGRIATAAYYFLSSSKKLLGAPIPDWVLKVLTPNLLKRHLLNILLVKSGFLTQCPTHSVPSRYLLQTLMLDKMIDTLSLLWKAVFPPLEWLTVYYDRPRAKKLYLSHLINLLTILLAGTRDFLRVSAKK</sequence>
<gene>
    <name evidence="1" type="ORF">LCGC14_0904790</name>
</gene>
<dbReference type="InterPro" id="IPR039498">
    <property type="entry name" value="NTP_transf_5"/>
</dbReference>
<evidence type="ECO:0000313" key="1">
    <source>
        <dbReference type="EMBL" id="KKN23444.1"/>
    </source>
</evidence>
<organism evidence="1">
    <name type="scientific">marine sediment metagenome</name>
    <dbReference type="NCBI Taxonomy" id="412755"/>
    <lineage>
        <taxon>unclassified sequences</taxon>
        <taxon>metagenomes</taxon>
        <taxon>ecological metagenomes</taxon>
    </lineage>
</organism>
<reference evidence="1" key="1">
    <citation type="journal article" date="2015" name="Nature">
        <title>Complex archaea that bridge the gap between prokaryotes and eukaryotes.</title>
        <authorList>
            <person name="Spang A."/>
            <person name="Saw J.H."/>
            <person name="Jorgensen S.L."/>
            <person name="Zaremba-Niedzwiedzka K."/>
            <person name="Martijn J."/>
            <person name="Lind A.E."/>
            <person name="van Eijk R."/>
            <person name="Schleper C."/>
            <person name="Guy L."/>
            <person name="Ettema T.J."/>
        </authorList>
    </citation>
    <scope>NUCLEOTIDE SEQUENCE</scope>
</reference>
<dbReference type="Gene3D" id="3.30.460.40">
    <property type="match status" value="1"/>
</dbReference>
<dbReference type="Pfam" id="PF14907">
    <property type="entry name" value="NTP_transf_5"/>
    <property type="match status" value="1"/>
</dbReference>
<dbReference type="AlphaFoldDB" id="A0A0F9NZZ4"/>
<name>A0A0F9NZZ4_9ZZZZ</name>
<feature type="non-terminal residue" evidence="1">
    <location>
        <position position="1"/>
    </location>
</feature>
<evidence type="ECO:0008006" key="2">
    <source>
        <dbReference type="Google" id="ProtNLM"/>
    </source>
</evidence>
<proteinExistence type="predicted"/>
<dbReference type="EMBL" id="LAZR01002970">
    <property type="protein sequence ID" value="KKN23444.1"/>
    <property type="molecule type" value="Genomic_DNA"/>
</dbReference>